<dbReference type="Pfam" id="PF10431">
    <property type="entry name" value="ClpB_D2-small"/>
    <property type="match status" value="1"/>
</dbReference>
<dbReference type="InterPro" id="IPR036770">
    <property type="entry name" value="Ankyrin_rpt-contain_sf"/>
</dbReference>
<feature type="repeat" description="ANK" evidence="3">
    <location>
        <begin position="205"/>
        <end position="237"/>
    </location>
</feature>
<evidence type="ECO:0000259" key="4">
    <source>
        <dbReference type="SMART" id="SM00382"/>
    </source>
</evidence>
<dbReference type="Pfam" id="PF07724">
    <property type="entry name" value="AAA_2"/>
    <property type="match status" value="1"/>
</dbReference>
<dbReference type="SMART" id="SM01086">
    <property type="entry name" value="ClpB_D2-small"/>
    <property type="match status" value="1"/>
</dbReference>
<protein>
    <recommendedName>
        <fullName evidence="8">Caseinolytic peptidase B-like protein</fullName>
    </recommendedName>
</protein>
<dbReference type="InterPro" id="IPR019489">
    <property type="entry name" value="Clp_ATPase_C"/>
</dbReference>
<dbReference type="PROSITE" id="PS50088">
    <property type="entry name" value="ANK_REPEAT"/>
    <property type="match status" value="2"/>
</dbReference>
<evidence type="ECO:0000313" key="6">
    <source>
        <dbReference type="EMBL" id="CAF0900306.1"/>
    </source>
</evidence>
<dbReference type="Gene3D" id="1.10.8.60">
    <property type="match status" value="1"/>
</dbReference>
<dbReference type="Gene3D" id="1.25.40.20">
    <property type="entry name" value="Ankyrin repeat-containing domain"/>
    <property type="match status" value="1"/>
</dbReference>
<dbReference type="PROSITE" id="PS50297">
    <property type="entry name" value="ANK_REP_REGION"/>
    <property type="match status" value="2"/>
</dbReference>
<dbReference type="EMBL" id="CAJNOC010001916">
    <property type="protein sequence ID" value="CAF0900306.1"/>
    <property type="molecule type" value="Genomic_DNA"/>
</dbReference>
<gene>
    <name evidence="6" type="ORF">OXX778_LOCUS11365</name>
</gene>
<evidence type="ECO:0000256" key="1">
    <source>
        <dbReference type="ARBA" id="ARBA00022741"/>
    </source>
</evidence>
<keyword evidence="1" id="KW-0547">Nucleotide-binding</keyword>
<feature type="repeat" description="ANK" evidence="3">
    <location>
        <begin position="136"/>
        <end position="168"/>
    </location>
</feature>
<dbReference type="InterPro" id="IPR027417">
    <property type="entry name" value="P-loop_NTPase"/>
</dbReference>
<evidence type="ECO:0008006" key="8">
    <source>
        <dbReference type="Google" id="ProtNLM"/>
    </source>
</evidence>
<evidence type="ECO:0000256" key="3">
    <source>
        <dbReference type="PROSITE-ProRule" id="PRU00023"/>
    </source>
</evidence>
<dbReference type="Pfam" id="PF00023">
    <property type="entry name" value="Ank"/>
    <property type="match status" value="1"/>
</dbReference>
<dbReference type="Gene3D" id="3.40.50.300">
    <property type="entry name" value="P-loop containing nucleotide triphosphate hydrolases"/>
    <property type="match status" value="1"/>
</dbReference>
<dbReference type="AlphaFoldDB" id="A0A813ZHE7"/>
<organism evidence="6 7">
    <name type="scientific">Brachionus calyciflorus</name>
    <dbReference type="NCBI Taxonomy" id="104777"/>
    <lineage>
        <taxon>Eukaryota</taxon>
        <taxon>Metazoa</taxon>
        <taxon>Spiralia</taxon>
        <taxon>Gnathifera</taxon>
        <taxon>Rotifera</taxon>
        <taxon>Eurotatoria</taxon>
        <taxon>Monogononta</taxon>
        <taxon>Pseudotrocha</taxon>
        <taxon>Ploima</taxon>
        <taxon>Brachionidae</taxon>
        <taxon>Brachionus</taxon>
    </lineage>
</organism>
<dbReference type="InterPro" id="IPR003959">
    <property type="entry name" value="ATPase_AAA_core"/>
</dbReference>
<evidence type="ECO:0000313" key="7">
    <source>
        <dbReference type="Proteomes" id="UP000663879"/>
    </source>
</evidence>
<dbReference type="SMART" id="SM00382">
    <property type="entry name" value="AAA"/>
    <property type="match status" value="1"/>
</dbReference>
<evidence type="ECO:0000256" key="2">
    <source>
        <dbReference type="ARBA" id="ARBA00022840"/>
    </source>
</evidence>
<keyword evidence="7" id="KW-1185">Reference proteome</keyword>
<proteinExistence type="predicted"/>
<comment type="caution">
    <text evidence="6">The sequence shown here is derived from an EMBL/GenBank/DDBJ whole genome shotgun (WGS) entry which is preliminary data.</text>
</comment>
<dbReference type="GO" id="GO:0016887">
    <property type="term" value="F:ATP hydrolysis activity"/>
    <property type="evidence" value="ECO:0007669"/>
    <property type="project" value="InterPro"/>
</dbReference>
<feature type="domain" description="Clp ATPase C-terminal" evidence="5">
    <location>
        <begin position="504"/>
        <end position="598"/>
    </location>
</feature>
<keyword evidence="2" id="KW-0067">ATP-binding</keyword>
<dbReference type="SUPFAM" id="SSF48403">
    <property type="entry name" value="Ankyrin repeat"/>
    <property type="match status" value="1"/>
</dbReference>
<dbReference type="GO" id="GO:0005524">
    <property type="term" value="F:ATP binding"/>
    <property type="evidence" value="ECO:0007669"/>
    <property type="project" value="UniProtKB-KW"/>
</dbReference>
<dbReference type="Proteomes" id="UP000663879">
    <property type="component" value="Unassembled WGS sequence"/>
</dbReference>
<dbReference type="PANTHER" id="PTHR11638">
    <property type="entry name" value="ATP-DEPENDENT CLP PROTEASE"/>
    <property type="match status" value="1"/>
</dbReference>
<dbReference type="PANTHER" id="PTHR11638:SF93">
    <property type="entry name" value="MITOCHONDRIAL DISAGGREGASE"/>
    <property type="match status" value="1"/>
</dbReference>
<sequence length="648" mass="74450">MLLKILNSNNKNTILRILLYRRNSTSFTSISNFKWNLSPEKSHGNKNTESGEGLINQSVKKSNKNNSEFLKKSLAFASMFALALFSTTVQAYCESDLYEAEKKQRRLFLAAKKNFQEEIKRLSKSKNFDINQRHSLGWTALHVAVINKNLDAVKALLENGANPNLGDEFINVNAMSKKLSMNPLQVLYEREDEFSDRLNTRATFKGFTALHYAVLTDNIELIKILLDAGADPLIENELGHRPYEYCADDNVKKLLEGYEKIAKEKKEEKLREERRKFPLEERIRQSIIGQEGAIQTVCSVIRRKENGWIDEEHPLVFLFLGSSGIGKTELAKQIAKYLHSDKSKTHFIRIDMSEYQEKHEVAKFIGAPPGYVGHQEGGILTEALSKAPNAVVLFDEVDKAHTDVLTIMLQLFDEGRLTDGKGKTIDCKDAIFIMTSNLASDEIADHAVMLREEAAKQSHEDEKEDNIVISKQFKNNVVKPILKRHFKRDEFLGRINEFVYFLPFSKSELIQLVKRELEFWAKRAKDKHGMTIEWDRKALDFLVNGYDINYGARSIKYEVERRVVNQIAVAHEYGLIENGSHLLVTADLPPNQEEELNLVKSESNNNQLKRSNNYDIRLKKVIKKNNHEPIYEDINLRINSFGKYFVTK</sequence>
<name>A0A813ZHE7_9BILA</name>
<keyword evidence="3" id="KW-0040">ANK repeat</keyword>
<dbReference type="PRINTS" id="PR00300">
    <property type="entry name" value="CLPPROTEASEA"/>
</dbReference>
<dbReference type="InterPro" id="IPR003593">
    <property type="entry name" value="AAA+_ATPase"/>
</dbReference>
<dbReference type="GO" id="GO:0034605">
    <property type="term" value="P:cellular response to heat"/>
    <property type="evidence" value="ECO:0007669"/>
    <property type="project" value="TreeGrafter"/>
</dbReference>
<accession>A0A813ZHE7</accession>
<dbReference type="SUPFAM" id="SSF52540">
    <property type="entry name" value="P-loop containing nucleoside triphosphate hydrolases"/>
    <property type="match status" value="1"/>
</dbReference>
<reference evidence="6" key="1">
    <citation type="submission" date="2021-02" db="EMBL/GenBank/DDBJ databases">
        <authorList>
            <person name="Nowell W R."/>
        </authorList>
    </citation>
    <scope>NUCLEOTIDE SEQUENCE</scope>
    <source>
        <strain evidence="6">Ploen Becks lab</strain>
    </source>
</reference>
<evidence type="ECO:0000259" key="5">
    <source>
        <dbReference type="SMART" id="SM01086"/>
    </source>
</evidence>
<dbReference type="GO" id="GO:0005739">
    <property type="term" value="C:mitochondrion"/>
    <property type="evidence" value="ECO:0007669"/>
    <property type="project" value="TreeGrafter"/>
</dbReference>
<dbReference type="InterPro" id="IPR050130">
    <property type="entry name" value="ClpA_ClpB"/>
</dbReference>
<dbReference type="Pfam" id="PF12796">
    <property type="entry name" value="Ank_2"/>
    <property type="match status" value="1"/>
</dbReference>
<dbReference type="CDD" id="cd19499">
    <property type="entry name" value="RecA-like_ClpB_Hsp104-like"/>
    <property type="match status" value="1"/>
</dbReference>
<feature type="domain" description="AAA+ ATPase" evidence="4">
    <location>
        <begin position="313"/>
        <end position="453"/>
    </location>
</feature>
<dbReference type="InterPro" id="IPR002110">
    <property type="entry name" value="Ankyrin_rpt"/>
</dbReference>
<dbReference type="SMART" id="SM00248">
    <property type="entry name" value="ANK"/>
    <property type="match status" value="2"/>
</dbReference>
<dbReference type="InterPro" id="IPR001270">
    <property type="entry name" value="ClpA/B"/>
</dbReference>
<dbReference type="OrthoDB" id="47330at2759"/>